<evidence type="ECO:0000313" key="2">
    <source>
        <dbReference type="EMBL" id="GBN00064.1"/>
    </source>
</evidence>
<keyword evidence="3" id="KW-1185">Reference proteome</keyword>
<reference evidence="2 3" key="1">
    <citation type="journal article" date="2019" name="Sci. Rep.">
        <title>Orb-weaving spider Araneus ventricosus genome elucidates the spidroin gene catalogue.</title>
        <authorList>
            <person name="Kono N."/>
            <person name="Nakamura H."/>
            <person name="Ohtoshi R."/>
            <person name="Moran D.A.P."/>
            <person name="Shinohara A."/>
            <person name="Yoshida Y."/>
            <person name="Fujiwara M."/>
            <person name="Mori M."/>
            <person name="Tomita M."/>
            <person name="Arakawa K."/>
        </authorList>
    </citation>
    <scope>NUCLEOTIDE SEQUENCE [LARGE SCALE GENOMIC DNA]</scope>
</reference>
<protein>
    <submittedName>
        <fullName evidence="2">Uncharacterized protein</fullName>
    </submittedName>
</protein>
<sequence>GDCLALLNVFVPFMAFTANGLVIASTTQIASVHRELGVMHYLWMGETRPILHPQEKREPTHLSGGFSSTYSWYHRGKRSWID</sequence>
<feature type="non-terminal residue" evidence="2">
    <location>
        <position position="1"/>
    </location>
</feature>
<name>A0A4Y2KBJ3_ARAVE</name>
<gene>
    <name evidence="2" type="ORF">AVEN_220178_1</name>
</gene>
<accession>A0A4Y2KBJ3</accession>
<dbReference type="AlphaFoldDB" id="A0A4Y2KBJ3"/>
<evidence type="ECO:0000313" key="3">
    <source>
        <dbReference type="Proteomes" id="UP000499080"/>
    </source>
</evidence>
<feature type="chain" id="PRO_5021259064" evidence="1">
    <location>
        <begin position="21"/>
        <end position="82"/>
    </location>
</feature>
<dbReference type="EMBL" id="BGPR01194282">
    <property type="protein sequence ID" value="GBN00064.1"/>
    <property type="molecule type" value="Genomic_DNA"/>
</dbReference>
<dbReference type="Proteomes" id="UP000499080">
    <property type="component" value="Unassembled WGS sequence"/>
</dbReference>
<organism evidence="2 3">
    <name type="scientific">Araneus ventricosus</name>
    <name type="common">Orbweaver spider</name>
    <name type="synonym">Epeira ventricosa</name>
    <dbReference type="NCBI Taxonomy" id="182803"/>
    <lineage>
        <taxon>Eukaryota</taxon>
        <taxon>Metazoa</taxon>
        <taxon>Ecdysozoa</taxon>
        <taxon>Arthropoda</taxon>
        <taxon>Chelicerata</taxon>
        <taxon>Arachnida</taxon>
        <taxon>Araneae</taxon>
        <taxon>Araneomorphae</taxon>
        <taxon>Entelegynae</taxon>
        <taxon>Araneoidea</taxon>
        <taxon>Araneidae</taxon>
        <taxon>Araneus</taxon>
    </lineage>
</organism>
<feature type="signal peptide" evidence="1">
    <location>
        <begin position="1"/>
        <end position="20"/>
    </location>
</feature>
<keyword evidence="1" id="KW-0732">Signal</keyword>
<proteinExistence type="predicted"/>
<comment type="caution">
    <text evidence="2">The sequence shown here is derived from an EMBL/GenBank/DDBJ whole genome shotgun (WGS) entry which is preliminary data.</text>
</comment>
<evidence type="ECO:0000256" key="1">
    <source>
        <dbReference type="SAM" id="SignalP"/>
    </source>
</evidence>